<accession>A0A1M6ISP5</accession>
<dbReference type="InterPro" id="IPR050921">
    <property type="entry name" value="T4SS_GSP_E_ATPase"/>
</dbReference>
<dbReference type="InterPro" id="IPR003593">
    <property type="entry name" value="AAA+_ATPase"/>
</dbReference>
<evidence type="ECO:0000259" key="2">
    <source>
        <dbReference type="PROSITE" id="PS00662"/>
    </source>
</evidence>
<dbReference type="CDD" id="cd01131">
    <property type="entry name" value="PilT"/>
    <property type="match status" value="1"/>
</dbReference>
<feature type="domain" description="Bacterial type II secretion system protein E" evidence="2">
    <location>
        <begin position="195"/>
        <end position="209"/>
    </location>
</feature>
<evidence type="ECO:0000313" key="3">
    <source>
        <dbReference type="EMBL" id="SHJ37395.1"/>
    </source>
</evidence>
<dbReference type="PROSITE" id="PS00662">
    <property type="entry name" value="T2SP_E"/>
    <property type="match status" value="1"/>
</dbReference>
<reference evidence="3 4" key="1">
    <citation type="submission" date="2016-11" db="EMBL/GenBank/DDBJ databases">
        <authorList>
            <person name="Jaros S."/>
            <person name="Januszkiewicz K."/>
            <person name="Wedrychowicz H."/>
        </authorList>
    </citation>
    <scope>NUCLEOTIDE SEQUENCE [LARGE SCALE GENOMIC DNA]</scope>
    <source>
        <strain evidence="3 4">DSM 15970</strain>
    </source>
</reference>
<dbReference type="Gene3D" id="3.30.450.90">
    <property type="match status" value="1"/>
</dbReference>
<dbReference type="SMART" id="SM00382">
    <property type="entry name" value="AAA"/>
    <property type="match status" value="1"/>
</dbReference>
<dbReference type="RefSeq" id="WP_073994127.1">
    <property type="nucleotide sequence ID" value="NZ_FQYT01000019.1"/>
</dbReference>
<name>A0A1M6ISP5_9FIRM</name>
<dbReference type="NCBIfam" id="TIGR01420">
    <property type="entry name" value="pilT_fam"/>
    <property type="match status" value="1"/>
</dbReference>
<dbReference type="Proteomes" id="UP000184342">
    <property type="component" value="Unassembled WGS sequence"/>
</dbReference>
<keyword evidence="4" id="KW-1185">Reference proteome</keyword>
<dbReference type="InterPro" id="IPR001482">
    <property type="entry name" value="T2SS/T4SS_dom"/>
</dbReference>
<dbReference type="AlphaFoldDB" id="A0A1M6ISP5"/>
<organism evidence="3 4">
    <name type="scientific">Parasporobacterium paucivorans DSM 15970</name>
    <dbReference type="NCBI Taxonomy" id="1122934"/>
    <lineage>
        <taxon>Bacteria</taxon>
        <taxon>Bacillati</taxon>
        <taxon>Bacillota</taxon>
        <taxon>Clostridia</taxon>
        <taxon>Lachnospirales</taxon>
        <taxon>Lachnospiraceae</taxon>
        <taxon>Parasporobacterium</taxon>
    </lineage>
</organism>
<protein>
    <submittedName>
        <fullName evidence="3">Twitching motility protein PilT</fullName>
    </submittedName>
</protein>
<dbReference type="GO" id="GO:0005524">
    <property type="term" value="F:ATP binding"/>
    <property type="evidence" value="ECO:0007669"/>
    <property type="project" value="InterPro"/>
</dbReference>
<dbReference type="EMBL" id="FQYT01000019">
    <property type="protein sequence ID" value="SHJ37395.1"/>
    <property type="molecule type" value="Genomic_DNA"/>
</dbReference>
<dbReference type="STRING" id="1122934.SAMN02745691_01841"/>
<gene>
    <name evidence="3" type="ORF">SAMN02745691_01841</name>
</gene>
<dbReference type="PANTHER" id="PTHR30486">
    <property type="entry name" value="TWITCHING MOTILITY PROTEIN PILT"/>
    <property type="match status" value="1"/>
</dbReference>
<dbReference type="InterPro" id="IPR006321">
    <property type="entry name" value="PilT/PilU"/>
</dbReference>
<proteinExistence type="inferred from homology"/>
<comment type="similarity">
    <text evidence="1">Belongs to the GSP E family.</text>
</comment>
<evidence type="ECO:0000313" key="4">
    <source>
        <dbReference type="Proteomes" id="UP000184342"/>
    </source>
</evidence>
<dbReference type="Gene3D" id="3.40.50.300">
    <property type="entry name" value="P-loop containing nucleotide triphosphate hydrolases"/>
    <property type="match status" value="1"/>
</dbReference>
<dbReference type="OrthoDB" id="9808272at2"/>
<evidence type="ECO:0000256" key="1">
    <source>
        <dbReference type="ARBA" id="ARBA00006611"/>
    </source>
</evidence>
<dbReference type="SUPFAM" id="SSF52540">
    <property type="entry name" value="P-loop containing nucleoside triphosphate hydrolases"/>
    <property type="match status" value="1"/>
</dbReference>
<dbReference type="InterPro" id="IPR027417">
    <property type="entry name" value="P-loop_NTPase"/>
</dbReference>
<dbReference type="GO" id="GO:0016887">
    <property type="term" value="F:ATP hydrolysis activity"/>
    <property type="evidence" value="ECO:0007669"/>
    <property type="project" value="InterPro"/>
</dbReference>
<dbReference type="Pfam" id="PF00437">
    <property type="entry name" value="T2SSE"/>
    <property type="match status" value="1"/>
</dbReference>
<sequence length="353" mass="39696">MKYDLMEILERALELKASDAHFTVGKPPILRVRGDLVQLGEELLEPQDTEEVSLFIMNEEKRGIFEAKGEVDFSWSLPTTNRYRVNVYRQRGSCTVAMRMINTKIPTAEELHLPHILNTMALKPRGMFLVTGPTGSGKSTTLAAMVGHINNNRQCHVLTIEDPIEYMHKHNKCMVNQREIGSDSQSFSNALRAALREDPDVIMVGEMRDYETISTAISAAETGHYVLSTLHTTTAAQTIDRIIDTFPPHQQQQVRTQLAAALQGIVCQQLIKSSDGKIVVPAMEVLIVNDAIRNLIREGKNHQIDTVLQTNIKNGMMPMDYSLAQLVKSKIITVEDAFTRCVDPEIFKRYMTS</sequence>